<evidence type="ECO:0000256" key="3">
    <source>
        <dbReference type="ARBA" id="ARBA00049194"/>
    </source>
</evidence>
<evidence type="ECO:0000313" key="6">
    <source>
        <dbReference type="Proteomes" id="UP000007174"/>
    </source>
</evidence>
<gene>
    <name evidence="5" type="ORF">CH063_14761</name>
</gene>
<dbReference type="InterPro" id="IPR016161">
    <property type="entry name" value="Ald_DH/histidinol_DH"/>
</dbReference>
<evidence type="ECO:0000313" key="5">
    <source>
        <dbReference type="EMBL" id="CCF45802.1"/>
    </source>
</evidence>
<comment type="similarity">
    <text evidence="1">Belongs to the aldehyde dehydrogenase family.</text>
</comment>
<feature type="domain" description="Aldehyde dehydrogenase" evidence="4">
    <location>
        <begin position="7"/>
        <end position="67"/>
    </location>
</feature>
<dbReference type="Gene3D" id="3.40.309.10">
    <property type="entry name" value="Aldehyde Dehydrogenase, Chain A, domain 2"/>
    <property type="match status" value="2"/>
</dbReference>
<organism evidence="5 6">
    <name type="scientific">Colletotrichum higginsianum (strain IMI 349063)</name>
    <name type="common">Crucifer anthracnose fungus</name>
    <dbReference type="NCBI Taxonomy" id="759273"/>
    <lineage>
        <taxon>Eukaryota</taxon>
        <taxon>Fungi</taxon>
        <taxon>Dikarya</taxon>
        <taxon>Ascomycota</taxon>
        <taxon>Pezizomycotina</taxon>
        <taxon>Sordariomycetes</taxon>
        <taxon>Hypocreomycetidae</taxon>
        <taxon>Glomerellales</taxon>
        <taxon>Glomerellaceae</taxon>
        <taxon>Colletotrichum</taxon>
        <taxon>Colletotrichum destructivum species complex</taxon>
    </lineage>
</organism>
<evidence type="ECO:0000259" key="4">
    <source>
        <dbReference type="Pfam" id="PF00171"/>
    </source>
</evidence>
<dbReference type="HOGENOM" id="CLU_1686448_0_0_1"/>
<dbReference type="STRING" id="759273.H1VZZ0"/>
<dbReference type="AlphaFoldDB" id="H1VZZ0"/>
<name>H1VZZ0_COLHI</name>
<evidence type="ECO:0000256" key="2">
    <source>
        <dbReference type="ARBA" id="ARBA00024226"/>
    </source>
</evidence>
<proteinExistence type="inferred from homology"/>
<dbReference type="eggNOG" id="KOG2450">
    <property type="taxonomic scope" value="Eukaryota"/>
</dbReference>
<dbReference type="EMBL" id="CACQ02008067">
    <property type="protein sequence ID" value="CCF45802.1"/>
    <property type="molecule type" value="Genomic_DNA"/>
</dbReference>
<dbReference type="GO" id="GO:0004029">
    <property type="term" value="F:aldehyde dehydrogenase (NAD+) activity"/>
    <property type="evidence" value="ECO:0007669"/>
    <property type="project" value="UniProtKB-EC"/>
</dbReference>
<dbReference type="EC" id="1.2.1.3" evidence="2"/>
<accession>H1VZZ0</accession>
<dbReference type="PANTHER" id="PTHR11699">
    <property type="entry name" value="ALDEHYDE DEHYDROGENASE-RELATED"/>
    <property type="match status" value="1"/>
</dbReference>
<dbReference type="InterPro" id="IPR016162">
    <property type="entry name" value="Ald_DH_N"/>
</dbReference>
<evidence type="ECO:0000256" key="1">
    <source>
        <dbReference type="ARBA" id="ARBA00009986"/>
    </source>
</evidence>
<dbReference type="Gene3D" id="3.40.605.10">
    <property type="entry name" value="Aldehyde Dehydrogenase, Chain A, domain 1"/>
    <property type="match status" value="1"/>
</dbReference>
<protein>
    <recommendedName>
        <fullName evidence="2">aldehyde dehydrogenase (NAD(+))</fullName>
        <ecNumber evidence="2">1.2.1.3</ecNumber>
    </recommendedName>
</protein>
<sequence length="156" mass="16255">MPMDDGELIKEAGFPPGVVTIINEYGREAGAALAGDPGVDKVAFTGSTATGKEVMGLAAGTLKIVTARDGRQVCTATSRILVHEAVYESFVAKFTAAAVRFRAEEEALAMANDSPYGLGAAVFTRDLAMAHRVAREFEAGMVGIGRELGEGGLQGY</sequence>
<dbReference type="InterPro" id="IPR015590">
    <property type="entry name" value="Aldehyde_DH_dom"/>
</dbReference>
<reference evidence="6" key="1">
    <citation type="journal article" date="2012" name="Nat. Genet.">
        <title>Lifestyle transitions in plant pathogenic Colletotrichum fungi deciphered by genome and transcriptome analyses.</title>
        <authorList>
            <person name="O'Connell R.J."/>
            <person name="Thon M.R."/>
            <person name="Hacquard S."/>
            <person name="Amyotte S.G."/>
            <person name="Kleemann J."/>
            <person name="Torres M.F."/>
            <person name="Damm U."/>
            <person name="Buiate E.A."/>
            <person name="Epstein L."/>
            <person name="Alkan N."/>
            <person name="Altmueller J."/>
            <person name="Alvarado-Balderrama L."/>
            <person name="Bauser C.A."/>
            <person name="Becker C."/>
            <person name="Birren B.W."/>
            <person name="Chen Z."/>
            <person name="Choi J."/>
            <person name="Crouch J.A."/>
            <person name="Duvick J.P."/>
            <person name="Farman M.A."/>
            <person name="Gan P."/>
            <person name="Heiman D."/>
            <person name="Henrissat B."/>
            <person name="Howard R.J."/>
            <person name="Kabbage M."/>
            <person name="Koch C."/>
            <person name="Kracher B."/>
            <person name="Kubo Y."/>
            <person name="Law A.D."/>
            <person name="Lebrun M.-H."/>
            <person name="Lee Y.-H."/>
            <person name="Miyara I."/>
            <person name="Moore N."/>
            <person name="Neumann U."/>
            <person name="Nordstroem K."/>
            <person name="Panaccione D.G."/>
            <person name="Panstruga R."/>
            <person name="Place M."/>
            <person name="Proctor R.H."/>
            <person name="Prusky D."/>
            <person name="Rech G."/>
            <person name="Reinhardt R."/>
            <person name="Rollins J.A."/>
            <person name="Rounsley S."/>
            <person name="Schardl C.L."/>
            <person name="Schwartz D.C."/>
            <person name="Shenoy N."/>
            <person name="Shirasu K."/>
            <person name="Sikhakolli U.R."/>
            <person name="Stueber K."/>
            <person name="Sukno S.A."/>
            <person name="Sweigard J.A."/>
            <person name="Takano Y."/>
            <person name="Takahara H."/>
            <person name="Trail F."/>
            <person name="van der Does H.C."/>
            <person name="Voll L.M."/>
            <person name="Will I."/>
            <person name="Young S."/>
            <person name="Zeng Q."/>
            <person name="Zhang J."/>
            <person name="Zhou S."/>
            <person name="Dickman M.B."/>
            <person name="Schulze-Lefert P."/>
            <person name="Ver Loren van Themaat E."/>
            <person name="Ma L.-J."/>
            <person name="Vaillancourt L.J."/>
        </authorList>
    </citation>
    <scope>NUCLEOTIDE SEQUENCE [LARGE SCALE GENOMIC DNA]</scope>
    <source>
        <strain evidence="6">IMI 349063</strain>
    </source>
</reference>
<comment type="catalytic activity">
    <reaction evidence="3">
        <text>an aldehyde + NAD(+) + H2O = a carboxylate + NADH + 2 H(+)</text>
        <dbReference type="Rhea" id="RHEA:16185"/>
        <dbReference type="ChEBI" id="CHEBI:15377"/>
        <dbReference type="ChEBI" id="CHEBI:15378"/>
        <dbReference type="ChEBI" id="CHEBI:17478"/>
        <dbReference type="ChEBI" id="CHEBI:29067"/>
        <dbReference type="ChEBI" id="CHEBI:57540"/>
        <dbReference type="ChEBI" id="CHEBI:57945"/>
        <dbReference type="EC" id="1.2.1.3"/>
    </reaction>
</comment>
<feature type="domain" description="Aldehyde dehydrogenase" evidence="4">
    <location>
        <begin position="98"/>
        <end position="146"/>
    </location>
</feature>
<dbReference type="Proteomes" id="UP000007174">
    <property type="component" value="Unassembled WGS sequence"/>
</dbReference>
<dbReference type="Pfam" id="PF00171">
    <property type="entry name" value="Aldedh"/>
    <property type="match status" value="2"/>
</dbReference>
<dbReference type="SUPFAM" id="SSF53720">
    <property type="entry name" value="ALDH-like"/>
    <property type="match status" value="1"/>
</dbReference>
<dbReference type="InterPro" id="IPR016163">
    <property type="entry name" value="Ald_DH_C"/>
</dbReference>